<dbReference type="Gene3D" id="1.20.120.550">
    <property type="entry name" value="Membrane associated eicosanoid/glutathione metabolism-like domain"/>
    <property type="match status" value="1"/>
</dbReference>
<gene>
    <name evidence="5" type="ORF">GQR91_09785</name>
</gene>
<evidence type="ECO:0000256" key="4">
    <source>
        <dbReference type="ARBA" id="ARBA00023136"/>
    </source>
</evidence>
<keyword evidence="4" id="KW-0472">Membrane</keyword>
<accession>A0A6N8LSI8</accession>
<keyword evidence="3" id="KW-1133">Transmembrane helix</keyword>
<comment type="subcellular location">
    <subcellularLocation>
        <location evidence="1">Membrane</location>
    </subcellularLocation>
</comment>
<dbReference type="InterPro" id="IPR023352">
    <property type="entry name" value="MAPEG-like_dom_sf"/>
</dbReference>
<dbReference type="GO" id="GO:0016020">
    <property type="term" value="C:membrane"/>
    <property type="evidence" value="ECO:0007669"/>
    <property type="project" value="UniProtKB-SubCell"/>
</dbReference>
<name>A0A6N8LSI8_9SPHN</name>
<reference evidence="5 6" key="1">
    <citation type="submission" date="2019-12" db="EMBL/GenBank/DDBJ databases">
        <authorList>
            <person name="Zheng J."/>
        </authorList>
    </citation>
    <scope>NUCLEOTIDE SEQUENCE [LARGE SCALE GENOMIC DNA]</scope>
    <source>
        <strain evidence="5 6">DSM 27347</strain>
    </source>
</reference>
<evidence type="ECO:0000313" key="5">
    <source>
        <dbReference type="EMBL" id="MWC43940.1"/>
    </source>
</evidence>
<keyword evidence="2" id="KW-0812">Transmembrane</keyword>
<dbReference type="RefSeq" id="WP_149681892.1">
    <property type="nucleotide sequence ID" value="NZ_FNBI01000002.1"/>
</dbReference>
<dbReference type="EMBL" id="WSUT01000005">
    <property type="protein sequence ID" value="MWC43940.1"/>
    <property type="molecule type" value="Genomic_DNA"/>
</dbReference>
<dbReference type="Proteomes" id="UP000436801">
    <property type="component" value="Unassembled WGS sequence"/>
</dbReference>
<organism evidence="5 6">
    <name type="scientific">Sphingomonas carotinifaciens</name>
    <dbReference type="NCBI Taxonomy" id="1166323"/>
    <lineage>
        <taxon>Bacteria</taxon>
        <taxon>Pseudomonadati</taxon>
        <taxon>Pseudomonadota</taxon>
        <taxon>Alphaproteobacteria</taxon>
        <taxon>Sphingomonadales</taxon>
        <taxon>Sphingomonadaceae</taxon>
        <taxon>Sphingomonas</taxon>
    </lineage>
</organism>
<dbReference type="InterPro" id="IPR001129">
    <property type="entry name" value="Membr-assoc_MAPEG"/>
</dbReference>
<dbReference type="OrthoDB" id="5516290at2"/>
<evidence type="ECO:0000256" key="3">
    <source>
        <dbReference type="ARBA" id="ARBA00022989"/>
    </source>
</evidence>
<dbReference type="Pfam" id="PF01124">
    <property type="entry name" value="MAPEG"/>
    <property type="match status" value="1"/>
</dbReference>
<evidence type="ECO:0000256" key="2">
    <source>
        <dbReference type="ARBA" id="ARBA00022692"/>
    </source>
</evidence>
<dbReference type="AlphaFoldDB" id="A0A6N8LSI8"/>
<dbReference type="SUPFAM" id="SSF161084">
    <property type="entry name" value="MAPEG domain-like"/>
    <property type="match status" value="1"/>
</dbReference>
<evidence type="ECO:0000256" key="1">
    <source>
        <dbReference type="ARBA" id="ARBA00004370"/>
    </source>
</evidence>
<protein>
    <submittedName>
        <fullName evidence="5">MAPEG family protein</fullName>
    </submittedName>
</protein>
<evidence type="ECO:0000313" key="6">
    <source>
        <dbReference type="Proteomes" id="UP000436801"/>
    </source>
</evidence>
<proteinExistence type="predicted"/>
<comment type="caution">
    <text evidence="5">The sequence shown here is derived from an EMBL/GenBank/DDBJ whole genome shotgun (WGS) entry which is preliminary data.</text>
</comment>
<sequence length="143" mass="15823">MRMLLTMLGPVIGLVALTFVMTFVLLGARLRHMKATPPRREDFASGEAATRYFAAVALPADNLRNLFEMPVLFYALVPLLLITGQGGVAQVLLGWIYVVLRALHSHAHVTGSTIRRFRLFLMSVAVLLAMWIGFAIDVMLSQP</sequence>